<feature type="transmembrane region" description="Helical" evidence="1">
    <location>
        <begin position="118"/>
        <end position="137"/>
    </location>
</feature>
<gene>
    <name evidence="2" type="ORF">WDS16_04900</name>
</gene>
<dbReference type="EMBL" id="CP147846">
    <property type="protein sequence ID" value="WXG69888.1"/>
    <property type="molecule type" value="Genomic_DNA"/>
</dbReference>
<evidence type="ECO:0000313" key="2">
    <source>
        <dbReference type="EMBL" id="WXG69888.1"/>
    </source>
</evidence>
<dbReference type="Proteomes" id="UP001432000">
    <property type="component" value="Chromosome"/>
</dbReference>
<feature type="transmembrane region" description="Helical" evidence="1">
    <location>
        <begin position="6"/>
        <end position="22"/>
    </location>
</feature>
<dbReference type="RefSeq" id="WP_338890941.1">
    <property type="nucleotide sequence ID" value="NZ_CP147846.1"/>
</dbReference>
<accession>A0ABZ2PL43</accession>
<feature type="transmembrane region" description="Helical" evidence="1">
    <location>
        <begin position="84"/>
        <end position="106"/>
    </location>
</feature>
<sequence length="162" mass="16654">MSAADALMAVGVVGALVPLVTLRAMSRPMTIAHGSMAALMTVMVVTHVPQWVYLIAALGLFGQAFHMVGCTAGRRTRRLCTIDLTAMGALLLSMPSSGIAGVQSAGHHHAASSAQLPWGPSIVLVCWLLATVLAAISDRGPAKRGALIGSVLMIVGMTPMAV</sequence>
<keyword evidence="3" id="KW-1185">Reference proteome</keyword>
<protein>
    <submittedName>
        <fullName evidence="2">Uncharacterized protein</fullName>
    </submittedName>
</protein>
<evidence type="ECO:0000256" key="1">
    <source>
        <dbReference type="SAM" id="Phobius"/>
    </source>
</evidence>
<keyword evidence="1" id="KW-0812">Transmembrane</keyword>
<organism evidence="2 3">
    <name type="scientific">Rhodococcus sovatensis</name>
    <dbReference type="NCBI Taxonomy" id="1805840"/>
    <lineage>
        <taxon>Bacteria</taxon>
        <taxon>Bacillati</taxon>
        <taxon>Actinomycetota</taxon>
        <taxon>Actinomycetes</taxon>
        <taxon>Mycobacteriales</taxon>
        <taxon>Nocardiaceae</taxon>
        <taxon>Rhodococcus</taxon>
    </lineage>
</organism>
<keyword evidence="1" id="KW-0472">Membrane</keyword>
<reference evidence="2 3" key="1">
    <citation type="submission" date="2024-03" db="EMBL/GenBank/DDBJ databases">
        <title>Natural products discovery in diverse microorganisms through a two-stage MS feature dereplication strategy.</title>
        <authorList>
            <person name="Zhang R."/>
        </authorList>
    </citation>
    <scope>NUCLEOTIDE SEQUENCE [LARGE SCALE GENOMIC DNA]</scope>
    <source>
        <strain evidence="2 3">18930</strain>
    </source>
</reference>
<proteinExistence type="predicted"/>
<name>A0ABZ2PL43_9NOCA</name>
<evidence type="ECO:0000313" key="3">
    <source>
        <dbReference type="Proteomes" id="UP001432000"/>
    </source>
</evidence>
<keyword evidence="1" id="KW-1133">Transmembrane helix</keyword>